<feature type="domain" description="CusS-like sensor" evidence="2">
    <location>
        <begin position="17"/>
        <end position="173"/>
    </location>
</feature>
<name>A0A975CG12_9BURK</name>
<gene>
    <name evidence="3" type="ORF">J1M35_19170</name>
</gene>
<feature type="transmembrane region" description="Helical" evidence="1">
    <location>
        <begin position="176"/>
        <end position="199"/>
    </location>
</feature>
<keyword evidence="4" id="KW-1185">Reference proteome</keyword>
<organism evidence="3 4">
    <name type="scientific">Ottowia testudinis</name>
    <dbReference type="NCBI Taxonomy" id="2816950"/>
    <lineage>
        <taxon>Bacteria</taxon>
        <taxon>Pseudomonadati</taxon>
        <taxon>Pseudomonadota</taxon>
        <taxon>Betaproteobacteria</taxon>
        <taxon>Burkholderiales</taxon>
        <taxon>Comamonadaceae</taxon>
        <taxon>Ottowia</taxon>
    </lineage>
</organism>
<dbReference type="KEGG" id="otd:J1M35_19170"/>
<dbReference type="Pfam" id="PF21085">
    <property type="entry name" value="CusS"/>
    <property type="match status" value="1"/>
</dbReference>
<accession>A0A975CG12</accession>
<dbReference type="AlphaFoldDB" id="A0A975CG12"/>
<keyword evidence="1" id="KW-1133">Transmembrane helix</keyword>
<keyword evidence="1" id="KW-0472">Membrane</keyword>
<dbReference type="RefSeq" id="WP_208008869.1">
    <property type="nucleotide sequence ID" value="NZ_CP071796.1"/>
</dbReference>
<dbReference type="EMBL" id="CP071796">
    <property type="protein sequence ID" value="QTD45117.1"/>
    <property type="molecule type" value="Genomic_DNA"/>
</dbReference>
<evidence type="ECO:0000259" key="2">
    <source>
        <dbReference type="Pfam" id="PF21085"/>
    </source>
</evidence>
<reference evidence="3" key="1">
    <citation type="submission" date="2021-03" db="EMBL/GenBank/DDBJ databases">
        <title>Ottowia sp. 27C isolated from the cloaca of a Giant Asian pond turtle (Heosemys grandis).</title>
        <authorList>
            <person name="Spergser J."/>
            <person name="Busse H.-J."/>
        </authorList>
    </citation>
    <scope>NUCLEOTIDE SEQUENCE</scope>
    <source>
        <strain evidence="3">27C</strain>
    </source>
</reference>
<evidence type="ECO:0000313" key="4">
    <source>
        <dbReference type="Proteomes" id="UP000663903"/>
    </source>
</evidence>
<evidence type="ECO:0000313" key="3">
    <source>
        <dbReference type="EMBL" id="QTD45117.1"/>
    </source>
</evidence>
<dbReference type="Proteomes" id="UP000663903">
    <property type="component" value="Chromosome"/>
</dbReference>
<proteinExistence type="predicted"/>
<evidence type="ECO:0000256" key="1">
    <source>
        <dbReference type="SAM" id="Phobius"/>
    </source>
</evidence>
<dbReference type="InterPro" id="IPR048590">
    <property type="entry name" value="CusS-like_sensor"/>
</dbReference>
<sequence>MSSFQPRASSMDATAPATRLAALLATACALLLGLLAAVSLLALHLHFEARDRALLHTHLQAARALLVGMDNTAALTALPARFEAAFADEPALAVRVQGAYGQPLYEQGPAAGLPPALLTRPSVSAQPAPLVTWRGGDGRTWRGSALAMRLPLEGASTLTVAMALDIEPHESFMASFRWTLIGYVLLAVAAFALLARWAAGRALARSARPGAIASTPIGVNEPALDPHR</sequence>
<keyword evidence="1" id="KW-0812">Transmembrane</keyword>
<protein>
    <recommendedName>
        <fullName evidence="2">CusS-like sensor domain-containing protein</fullName>
    </recommendedName>
</protein>
<feature type="transmembrane region" description="Helical" evidence="1">
    <location>
        <begin position="20"/>
        <end position="43"/>
    </location>
</feature>